<evidence type="ECO:0000313" key="2">
    <source>
        <dbReference type="Proteomes" id="UP001596065"/>
    </source>
</evidence>
<evidence type="ECO:0000313" key="1">
    <source>
        <dbReference type="EMBL" id="MFC5655117.1"/>
    </source>
</evidence>
<dbReference type="RefSeq" id="WP_344348245.1">
    <property type="nucleotide sequence ID" value="NZ_BAAASM010000014.1"/>
</dbReference>
<name>A0ABW0WAG5_STRNO</name>
<sequence>MITTSDIRAILVENTTIGLPADLRDDTEVVIDSFALTWLKHALETQHGLVIDPTGEDLAGFTSVRAIHDYLRHTHPESTAAPQGGGDGR</sequence>
<protein>
    <submittedName>
        <fullName evidence="1">Acyl carrier protein</fullName>
    </submittedName>
</protein>
<accession>A0ABW0WAG5</accession>
<proteinExistence type="predicted"/>
<dbReference type="SUPFAM" id="SSF47336">
    <property type="entry name" value="ACP-like"/>
    <property type="match status" value="1"/>
</dbReference>
<dbReference type="EMBL" id="JBHSOE010000007">
    <property type="protein sequence ID" value="MFC5655117.1"/>
    <property type="molecule type" value="Genomic_DNA"/>
</dbReference>
<comment type="caution">
    <text evidence="1">The sequence shown here is derived from an EMBL/GenBank/DDBJ whole genome shotgun (WGS) entry which is preliminary data.</text>
</comment>
<dbReference type="InterPro" id="IPR036736">
    <property type="entry name" value="ACP-like_sf"/>
</dbReference>
<organism evidence="1 2">
    <name type="scientific">Streptomyces nogalater</name>
    <dbReference type="NCBI Taxonomy" id="38314"/>
    <lineage>
        <taxon>Bacteria</taxon>
        <taxon>Bacillati</taxon>
        <taxon>Actinomycetota</taxon>
        <taxon>Actinomycetes</taxon>
        <taxon>Kitasatosporales</taxon>
        <taxon>Streptomycetaceae</taxon>
        <taxon>Streptomyces</taxon>
    </lineage>
</organism>
<dbReference type="Gene3D" id="1.10.1200.10">
    <property type="entry name" value="ACP-like"/>
    <property type="match status" value="1"/>
</dbReference>
<reference evidence="2" key="1">
    <citation type="journal article" date="2019" name="Int. J. Syst. Evol. Microbiol.">
        <title>The Global Catalogue of Microorganisms (GCM) 10K type strain sequencing project: providing services to taxonomists for standard genome sequencing and annotation.</title>
        <authorList>
            <consortium name="The Broad Institute Genomics Platform"/>
            <consortium name="The Broad Institute Genome Sequencing Center for Infectious Disease"/>
            <person name="Wu L."/>
            <person name="Ma J."/>
        </authorList>
    </citation>
    <scope>NUCLEOTIDE SEQUENCE [LARGE SCALE GENOMIC DNA]</scope>
    <source>
        <strain evidence="2">KCTC 5701</strain>
    </source>
</reference>
<dbReference type="Proteomes" id="UP001596065">
    <property type="component" value="Unassembled WGS sequence"/>
</dbReference>
<gene>
    <name evidence="1" type="ORF">ACFP3J_06385</name>
</gene>
<keyword evidence="2" id="KW-1185">Reference proteome</keyword>